<evidence type="ECO:0000313" key="3">
    <source>
        <dbReference type="Proteomes" id="UP000054623"/>
    </source>
</evidence>
<gene>
    <name evidence="2" type="ORF">AT727_06810</name>
    <name evidence="1" type="ORF">DPCES_2034</name>
</gene>
<proteinExistence type="predicted"/>
<dbReference type="Proteomes" id="UP000054623">
    <property type="component" value="Unassembled WGS sequence"/>
</dbReference>
<protein>
    <submittedName>
        <fullName evidence="1">Uncharacterized protein</fullName>
    </submittedName>
</protein>
<dbReference type="AlphaFoldDB" id="A0A098B216"/>
<reference evidence="2 3" key="2">
    <citation type="submission" date="2015-12" db="EMBL/GenBank/DDBJ databases">
        <title>Draft Genome Sequence of Desulfitobacterium hafniense Strain DH, a Sulfate-reducing Bacterium Isolated from Paddy Soils.</title>
        <authorList>
            <person name="Bao P."/>
            <person name="Zhang X."/>
            <person name="Li G."/>
        </authorList>
    </citation>
    <scope>NUCLEOTIDE SEQUENCE [LARGE SCALE GENOMIC DNA]</scope>
    <source>
        <strain evidence="2 3">DH</strain>
    </source>
</reference>
<evidence type="ECO:0000313" key="2">
    <source>
        <dbReference type="EMBL" id="KTE91298.1"/>
    </source>
</evidence>
<dbReference type="EMBL" id="LOCK01000028">
    <property type="protein sequence ID" value="KTE91298.1"/>
    <property type="molecule type" value="Genomic_DNA"/>
</dbReference>
<accession>A0A098B216</accession>
<dbReference type="OrthoDB" id="2084466at2"/>
<dbReference type="RefSeq" id="WP_015944332.1">
    <property type="nucleotide sequence ID" value="NZ_JAYFNZ010000004.1"/>
</dbReference>
<reference evidence="1" key="1">
    <citation type="submission" date="2014-07" db="EMBL/GenBank/DDBJ databases">
        <authorList>
            <person name="Hornung V.Bastian."/>
        </authorList>
    </citation>
    <scope>NUCLEOTIDE SEQUENCE</scope>
    <source>
        <strain evidence="1">PCE-S</strain>
    </source>
</reference>
<name>A0A098B216_DESHA</name>
<sequence length="70" mass="8128">MYAAKYESIKTGIPDRLPKFKRGDRVLTYNSKMGTVVRLEKDELGEYFVVQLDVFSGEYAYDAKDLTRLQ</sequence>
<dbReference type="EMBL" id="LK996017">
    <property type="protein sequence ID" value="CDX01921.1"/>
    <property type="molecule type" value="Genomic_DNA"/>
</dbReference>
<evidence type="ECO:0000313" key="1">
    <source>
        <dbReference type="EMBL" id="CDX01921.1"/>
    </source>
</evidence>
<organism evidence="1">
    <name type="scientific">Desulfitobacterium hafniense</name>
    <name type="common">Desulfitobacterium frappieri</name>
    <dbReference type="NCBI Taxonomy" id="49338"/>
    <lineage>
        <taxon>Bacteria</taxon>
        <taxon>Bacillati</taxon>
        <taxon>Bacillota</taxon>
        <taxon>Clostridia</taxon>
        <taxon>Eubacteriales</taxon>
        <taxon>Desulfitobacteriaceae</taxon>
        <taxon>Desulfitobacterium</taxon>
    </lineage>
</organism>
<dbReference type="PATRIC" id="fig|49338.4.peg.2191"/>